<dbReference type="Proteomes" id="UP001304895">
    <property type="component" value="Unassembled WGS sequence"/>
</dbReference>
<feature type="disulfide bond" evidence="15">
    <location>
        <begin position="49"/>
        <end position="56"/>
    </location>
</feature>
<accession>A0AAN6UIG9</accession>
<keyword evidence="13" id="KW-0325">Glycoprotein</keyword>
<keyword evidence="6 15" id="KW-0349">Heme</keyword>
<evidence type="ECO:0000313" key="20">
    <source>
        <dbReference type="Proteomes" id="UP001304895"/>
    </source>
</evidence>
<keyword evidence="14" id="KW-0449">Lipoprotein</keyword>
<dbReference type="GO" id="GO:0046872">
    <property type="term" value="F:metal ion binding"/>
    <property type="evidence" value="ECO:0007669"/>
    <property type="project" value="UniProtKB-UniRule"/>
</dbReference>
<evidence type="ECO:0000256" key="17">
    <source>
        <dbReference type="SAM" id="SignalP"/>
    </source>
</evidence>
<evidence type="ECO:0000256" key="1">
    <source>
        <dbReference type="ARBA" id="ARBA00004609"/>
    </source>
</evidence>
<evidence type="ECO:0000256" key="6">
    <source>
        <dbReference type="ARBA" id="ARBA00022617"/>
    </source>
</evidence>
<feature type="compositionally biased region" description="Gly residues" evidence="16">
    <location>
        <begin position="141"/>
        <end position="151"/>
    </location>
</feature>
<dbReference type="InterPro" id="IPR051735">
    <property type="entry name" value="CFEM_domain"/>
</dbReference>
<evidence type="ECO:0000256" key="2">
    <source>
        <dbReference type="ARBA" id="ARBA00004613"/>
    </source>
</evidence>
<feature type="region of interest" description="Disordered" evidence="16">
    <location>
        <begin position="101"/>
        <end position="166"/>
    </location>
</feature>
<gene>
    <name evidence="19" type="ORF">BT67DRAFT_84219</name>
</gene>
<organism evidence="19 20">
    <name type="scientific">Trichocladium antarcticum</name>
    <dbReference type="NCBI Taxonomy" id="1450529"/>
    <lineage>
        <taxon>Eukaryota</taxon>
        <taxon>Fungi</taxon>
        <taxon>Dikarya</taxon>
        <taxon>Ascomycota</taxon>
        <taxon>Pezizomycotina</taxon>
        <taxon>Sordariomycetes</taxon>
        <taxon>Sordariomycetidae</taxon>
        <taxon>Sordariales</taxon>
        <taxon>Chaetomiaceae</taxon>
        <taxon>Trichocladium</taxon>
    </lineage>
</organism>
<name>A0AAN6UIG9_9PEZI</name>
<evidence type="ECO:0000256" key="9">
    <source>
        <dbReference type="ARBA" id="ARBA00022729"/>
    </source>
</evidence>
<sequence>MKLSTIQLATALFVAGVRSQGADCTSVALSSIPSCAQPCFLEGAPTIGCGGLDFACQCKQEAALYAAIENCVASSCPPSEFENVIDGASTVCECARGGSGGSQGSQPVSGSFVSSPSAPPASLPPTSATPPPTTITNGPAPGDGNGGGSGGSPTTQSTPPGSATSILVSGADRQLGIRNGHAAYALAAALAFAVL</sequence>
<feature type="domain" description="CFEM" evidence="18">
    <location>
        <begin position="7"/>
        <end position="119"/>
    </location>
</feature>
<feature type="binding site" description="axial binding residue" evidence="15">
    <location>
        <position position="53"/>
    </location>
    <ligand>
        <name>heme</name>
        <dbReference type="ChEBI" id="CHEBI:30413"/>
    </ligand>
    <ligandPart>
        <name>Fe</name>
        <dbReference type="ChEBI" id="CHEBI:18248"/>
    </ligandPart>
</feature>
<dbReference type="GO" id="GO:0005886">
    <property type="term" value="C:plasma membrane"/>
    <property type="evidence" value="ECO:0007669"/>
    <property type="project" value="UniProtKB-SubCell"/>
</dbReference>
<keyword evidence="8 15" id="KW-0479">Metal-binding</keyword>
<evidence type="ECO:0000259" key="18">
    <source>
        <dbReference type="PROSITE" id="PS52012"/>
    </source>
</evidence>
<keyword evidence="12 15" id="KW-1015">Disulfide bond</keyword>
<evidence type="ECO:0000256" key="5">
    <source>
        <dbReference type="ARBA" id="ARBA00022525"/>
    </source>
</evidence>
<comment type="caution">
    <text evidence="15">Lacks conserved residue(s) required for the propagation of feature annotation.</text>
</comment>
<keyword evidence="11" id="KW-0472">Membrane</keyword>
<dbReference type="PANTHER" id="PTHR37928:SF1">
    <property type="entry name" value="CFEM DOMAIN PROTEIN (AFU_ORTHOLOGUE AFUA_6G14090)"/>
    <property type="match status" value="1"/>
</dbReference>
<evidence type="ECO:0000256" key="8">
    <source>
        <dbReference type="ARBA" id="ARBA00022723"/>
    </source>
</evidence>
<evidence type="ECO:0000256" key="7">
    <source>
        <dbReference type="ARBA" id="ARBA00022622"/>
    </source>
</evidence>
<dbReference type="AlphaFoldDB" id="A0AAN6UIG9"/>
<evidence type="ECO:0000256" key="3">
    <source>
        <dbReference type="ARBA" id="ARBA00010031"/>
    </source>
</evidence>
<feature type="compositionally biased region" description="Low complexity" evidence="16">
    <location>
        <begin position="104"/>
        <end position="116"/>
    </location>
</feature>
<dbReference type="Pfam" id="PF05730">
    <property type="entry name" value="CFEM"/>
    <property type="match status" value="1"/>
</dbReference>
<keyword evidence="5" id="KW-0964">Secreted</keyword>
<comment type="similarity">
    <text evidence="3">Belongs to the RBT5 family.</text>
</comment>
<feature type="signal peptide" evidence="17">
    <location>
        <begin position="1"/>
        <end position="19"/>
    </location>
</feature>
<feature type="chain" id="PRO_5043021789" description="CFEM domain-containing protein" evidence="17">
    <location>
        <begin position="20"/>
        <end position="195"/>
    </location>
</feature>
<evidence type="ECO:0000256" key="10">
    <source>
        <dbReference type="ARBA" id="ARBA00023004"/>
    </source>
</evidence>
<reference evidence="19" key="2">
    <citation type="submission" date="2023-05" db="EMBL/GenBank/DDBJ databases">
        <authorList>
            <consortium name="Lawrence Berkeley National Laboratory"/>
            <person name="Steindorff A."/>
            <person name="Hensen N."/>
            <person name="Bonometti L."/>
            <person name="Westerberg I."/>
            <person name="Brannstrom I.O."/>
            <person name="Guillou S."/>
            <person name="Cros-Aarteil S."/>
            <person name="Calhoun S."/>
            <person name="Haridas S."/>
            <person name="Kuo A."/>
            <person name="Mondo S."/>
            <person name="Pangilinan J."/>
            <person name="Riley R."/>
            <person name="Labutti K."/>
            <person name="Andreopoulos B."/>
            <person name="Lipzen A."/>
            <person name="Chen C."/>
            <person name="Yanf M."/>
            <person name="Daum C."/>
            <person name="Ng V."/>
            <person name="Clum A."/>
            <person name="Ohm R."/>
            <person name="Martin F."/>
            <person name="Silar P."/>
            <person name="Natvig D."/>
            <person name="Lalanne C."/>
            <person name="Gautier V."/>
            <person name="Ament-Velasquez S.L."/>
            <person name="Kruys A."/>
            <person name="Hutchinson M.I."/>
            <person name="Powell A.J."/>
            <person name="Barry K."/>
            <person name="Miller A.N."/>
            <person name="Grigoriev I.V."/>
            <person name="Debuchy R."/>
            <person name="Gladieux P."/>
            <person name="Thoren M.H."/>
            <person name="Johannesson H."/>
        </authorList>
    </citation>
    <scope>NUCLEOTIDE SEQUENCE</scope>
    <source>
        <strain evidence="19">CBS 123565</strain>
    </source>
</reference>
<evidence type="ECO:0000256" key="13">
    <source>
        <dbReference type="ARBA" id="ARBA00023180"/>
    </source>
</evidence>
<keyword evidence="20" id="KW-1185">Reference proteome</keyword>
<feature type="compositionally biased region" description="Low complexity" evidence="16">
    <location>
        <begin position="152"/>
        <end position="165"/>
    </location>
</feature>
<proteinExistence type="inferred from homology"/>
<evidence type="ECO:0000256" key="14">
    <source>
        <dbReference type="ARBA" id="ARBA00023288"/>
    </source>
</evidence>
<evidence type="ECO:0000256" key="15">
    <source>
        <dbReference type="PROSITE-ProRule" id="PRU01356"/>
    </source>
</evidence>
<evidence type="ECO:0000256" key="16">
    <source>
        <dbReference type="SAM" id="MobiDB-lite"/>
    </source>
</evidence>
<evidence type="ECO:0000256" key="4">
    <source>
        <dbReference type="ARBA" id="ARBA00022475"/>
    </source>
</evidence>
<comment type="subcellular location">
    <subcellularLocation>
        <location evidence="1">Cell membrane</location>
        <topology evidence="1">Lipid-anchor</topology>
        <topology evidence="1">GPI-anchor</topology>
    </subcellularLocation>
    <subcellularLocation>
        <location evidence="2">Secreted</location>
    </subcellularLocation>
</comment>
<dbReference type="GO" id="GO:0098552">
    <property type="term" value="C:side of membrane"/>
    <property type="evidence" value="ECO:0007669"/>
    <property type="project" value="UniProtKB-KW"/>
</dbReference>
<dbReference type="PANTHER" id="PTHR37928">
    <property type="entry name" value="CFEM DOMAIN PROTEIN (AFU_ORTHOLOGUE AFUA_6G14090)"/>
    <property type="match status" value="1"/>
</dbReference>
<keyword evidence="4" id="KW-1003">Cell membrane</keyword>
<evidence type="ECO:0000256" key="12">
    <source>
        <dbReference type="ARBA" id="ARBA00023157"/>
    </source>
</evidence>
<keyword evidence="10 15" id="KW-0408">Iron</keyword>
<feature type="compositionally biased region" description="Pro residues" evidence="16">
    <location>
        <begin position="117"/>
        <end position="133"/>
    </location>
</feature>
<protein>
    <recommendedName>
        <fullName evidence="18">CFEM domain-containing protein</fullName>
    </recommendedName>
</protein>
<dbReference type="GO" id="GO:0005576">
    <property type="term" value="C:extracellular region"/>
    <property type="evidence" value="ECO:0007669"/>
    <property type="project" value="UniProtKB-SubCell"/>
</dbReference>
<reference evidence="19" key="1">
    <citation type="journal article" date="2023" name="Mol. Phylogenet. Evol.">
        <title>Genome-scale phylogeny and comparative genomics of the fungal order Sordariales.</title>
        <authorList>
            <person name="Hensen N."/>
            <person name="Bonometti L."/>
            <person name="Westerberg I."/>
            <person name="Brannstrom I.O."/>
            <person name="Guillou S."/>
            <person name="Cros-Aarteil S."/>
            <person name="Calhoun S."/>
            <person name="Haridas S."/>
            <person name="Kuo A."/>
            <person name="Mondo S."/>
            <person name="Pangilinan J."/>
            <person name="Riley R."/>
            <person name="LaButti K."/>
            <person name="Andreopoulos B."/>
            <person name="Lipzen A."/>
            <person name="Chen C."/>
            <person name="Yan M."/>
            <person name="Daum C."/>
            <person name="Ng V."/>
            <person name="Clum A."/>
            <person name="Steindorff A."/>
            <person name="Ohm R.A."/>
            <person name="Martin F."/>
            <person name="Silar P."/>
            <person name="Natvig D.O."/>
            <person name="Lalanne C."/>
            <person name="Gautier V."/>
            <person name="Ament-Velasquez S.L."/>
            <person name="Kruys A."/>
            <person name="Hutchinson M.I."/>
            <person name="Powell A.J."/>
            <person name="Barry K."/>
            <person name="Miller A.N."/>
            <person name="Grigoriev I.V."/>
            <person name="Debuchy R."/>
            <person name="Gladieux P."/>
            <person name="Hiltunen Thoren M."/>
            <person name="Johannesson H."/>
        </authorList>
    </citation>
    <scope>NUCLEOTIDE SEQUENCE</scope>
    <source>
        <strain evidence="19">CBS 123565</strain>
    </source>
</reference>
<comment type="caution">
    <text evidence="19">The sequence shown here is derived from an EMBL/GenBank/DDBJ whole genome shotgun (WGS) entry which is preliminary data.</text>
</comment>
<dbReference type="EMBL" id="MU853418">
    <property type="protein sequence ID" value="KAK4132271.1"/>
    <property type="molecule type" value="Genomic_DNA"/>
</dbReference>
<keyword evidence="9 17" id="KW-0732">Signal</keyword>
<dbReference type="PROSITE" id="PS52012">
    <property type="entry name" value="CFEM"/>
    <property type="match status" value="1"/>
</dbReference>
<dbReference type="SMART" id="SM00747">
    <property type="entry name" value="CFEM"/>
    <property type="match status" value="1"/>
</dbReference>
<evidence type="ECO:0000313" key="19">
    <source>
        <dbReference type="EMBL" id="KAK4132271.1"/>
    </source>
</evidence>
<evidence type="ECO:0000256" key="11">
    <source>
        <dbReference type="ARBA" id="ARBA00023136"/>
    </source>
</evidence>
<keyword evidence="7" id="KW-0336">GPI-anchor</keyword>
<dbReference type="InterPro" id="IPR008427">
    <property type="entry name" value="Extracellular_membr_CFEM_dom"/>
</dbReference>